<keyword evidence="1" id="KW-1133">Transmembrane helix</keyword>
<dbReference type="AlphaFoldDB" id="A0A4Q7ZB80"/>
<dbReference type="OrthoDB" id="6691414at2"/>
<keyword evidence="1" id="KW-0812">Transmembrane</keyword>
<organism evidence="2 3">
    <name type="scientific">Fluviicoccus keumensis</name>
    <dbReference type="NCBI Taxonomy" id="1435465"/>
    <lineage>
        <taxon>Bacteria</taxon>
        <taxon>Pseudomonadati</taxon>
        <taxon>Pseudomonadota</taxon>
        <taxon>Gammaproteobacteria</taxon>
        <taxon>Moraxellales</taxon>
        <taxon>Moraxellaceae</taxon>
        <taxon>Fluviicoccus</taxon>
    </lineage>
</organism>
<dbReference type="Proteomes" id="UP000292423">
    <property type="component" value="Unassembled WGS sequence"/>
</dbReference>
<dbReference type="Pfam" id="PF13994">
    <property type="entry name" value="PgaD"/>
    <property type="match status" value="1"/>
</dbReference>
<comment type="caution">
    <text evidence="2">The sequence shown here is derived from an EMBL/GenBank/DDBJ whole genome shotgun (WGS) entry which is preliminary data.</text>
</comment>
<gene>
    <name evidence="2" type="ORF">EV700_0805</name>
</gene>
<keyword evidence="1" id="KW-0472">Membrane</keyword>
<dbReference type="EMBL" id="SHKX01000010">
    <property type="protein sequence ID" value="RZU47838.1"/>
    <property type="molecule type" value="Genomic_DNA"/>
</dbReference>
<feature type="transmembrane region" description="Helical" evidence="1">
    <location>
        <begin position="20"/>
        <end position="39"/>
    </location>
</feature>
<evidence type="ECO:0000256" key="1">
    <source>
        <dbReference type="SAM" id="Phobius"/>
    </source>
</evidence>
<accession>A0A4Q7ZB80</accession>
<reference evidence="2 3" key="1">
    <citation type="submission" date="2019-02" db="EMBL/GenBank/DDBJ databases">
        <title>Genomic Encyclopedia of Type Strains, Phase IV (KMG-IV): sequencing the most valuable type-strain genomes for metagenomic binning, comparative biology and taxonomic classification.</title>
        <authorList>
            <person name="Goeker M."/>
        </authorList>
    </citation>
    <scope>NUCLEOTIDE SEQUENCE [LARGE SCALE GENOMIC DNA]</scope>
    <source>
        <strain evidence="2 3">DSM 105135</strain>
    </source>
</reference>
<dbReference type="NCBIfam" id="TIGR03940">
    <property type="entry name" value="PGA_PgaD"/>
    <property type="match status" value="1"/>
</dbReference>
<evidence type="ECO:0000313" key="3">
    <source>
        <dbReference type="Proteomes" id="UP000292423"/>
    </source>
</evidence>
<feature type="transmembrane region" description="Helical" evidence="1">
    <location>
        <begin position="71"/>
        <end position="89"/>
    </location>
</feature>
<proteinExistence type="predicted"/>
<dbReference type="RefSeq" id="WP_130411051.1">
    <property type="nucleotide sequence ID" value="NZ_SHKX01000010.1"/>
</dbReference>
<evidence type="ECO:0000313" key="2">
    <source>
        <dbReference type="EMBL" id="RZU47838.1"/>
    </source>
</evidence>
<keyword evidence="3" id="KW-1185">Reference proteome</keyword>
<dbReference type="InterPro" id="IPR023829">
    <property type="entry name" value="PGA_PgaD"/>
</dbReference>
<protein>
    <submittedName>
        <fullName evidence="2">Poly-beta-1,6-N-acetyl-D-glucosamine biosynthesis protein PgaD</fullName>
    </submittedName>
</protein>
<sequence length="145" mass="16064">MTSSLIINVPQHLGMPRRILSGMVTFGLWCLWCALWLPIIHNYHYLVQCCGSYSLAAVRLVDGATAISAEHVATVLLGTATTLLLWSLLPSHRQARPHRRNSLSDYARHFGLDVADVLRGHDASVCTVHHDEQGRITAIVRHPAP</sequence>
<name>A0A4Q7ZB80_9GAMM</name>
<dbReference type="GO" id="GO:0043709">
    <property type="term" value="P:cell adhesion involved in single-species biofilm formation"/>
    <property type="evidence" value="ECO:0007669"/>
    <property type="project" value="InterPro"/>
</dbReference>